<dbReference type="Gene3D" id="3.80.10.10">
    <property type="entry name" value="Ribonuclease Inhibitor"/>
    <property type="match status" value="2"/>
</dbReference>
<dbReference type="PANTHER" id="PTHR31639:SF312">
    <property type="entry name" value="CYCLIN-LIKE F-BOX"/>
    <property type="match status" value="1"/>
</dbReference>
<dbReference type="SUPFAM" id="SSF81383">
    <property type="entry name" value="F-box domain"/>
    <property type="match status" value="2"/>
</dbReference>
<dbReference type="AlphaFoldDB" id="A0AAV0NJ85"/>
<sequence>PVTSLIRAANIVQAPSVLLRQHRNPYSADGGRKQGSERMKRVCEASADRITNLPEDVLHRVLVFLPIKDAAKTSVLSTKWRHHWRSIPELVFDSRFAIKSGGFNTTEMRSKLMFYIFKALLLHDGPIAKFVLSFPGLSPRYGNEIDEVLLYLSHRGLQELKLSCAAFHDDKKYKLHSSLFSCLQLKLLKLRHCEFRQPSWFVGFSKLTVLFLSDFTLPSDFCENFLLKCPMLKNLRLTNCDGPSNLNIVAPCLERFCFTYRDLQKICFNCTPVLVSLRLCRNFEKIADMVALLASITELQEFRVDFQLPQHLTVGDSDVPIRLPTPLHRLKLLHTRNVDFSSLETAHFLVCLIIGSPNLRELTIKLDPSQQNQPATNNAATSIVSLLEAESRQGSGSCCLQQLREFRIEECLDGGRKQGFINTKIDRRDVFLQAVLTHALAQVAIGSGGSISTDMMNKSMFNIFKALLLHDGPIKKFVLSCPGLKSCYGNEIDEIVVYLSHRDLQEFMLFCAAGDSQKYKLHSSLFSCIQLNRLRLDHCEFGQPSWFVGFSMLTVLLLSDVTLPSDFCENFLVKCPMLKDLRLVDCDGLSNLNIVAPCLERFCFTYRDLQKICFKCTPVLYLVSFRLCRNLENTADMIALLASLPALQKFSVDFGLPQHLAVGDSDFPSRLPTPLHRLEILHTRNLDFSILKAAHFFVCLITSSPNLRELTIKLHRSQSYQPADSAATTSIGGLLEAEYRQGSGNRFLQQLRVFEMEECLGTQVELDLVKFVLATGPVLERIHIPPSHKLTSEKLLLASRIFALRIQIHFLDLLHSLIMDSSAALYNHLKSADPFFLLAGPNVIESEEHIFTKAKHIKAISTSRASMATSTTTSTPPRRRLNTNPHAQILHGGATSSSASTPCSPLKKLNLMDPQQPLPQKQPLDGGCALVRDWAGLSPELFSVIMAHLSPADRLGIAQLVCSSWRKVCRDPYIWRSVNISHYSWERVTDVEALCAQAVDRSCGGLVSLSLECFGSDKLLADIASK</sequence>
<dbReference type="Pfam" id="PF00646">
    <property type="entry name" value="F-box"/>
    <property type="match status" value="1"/>
</dbReference>
<evidence type="ECO:0000313" key="3">
    <source>
        <dbReference type="EMBL" id="CAI0458351.1"/>
    </source>
</evidence>
<dbReference type="CDD" id="cd22160">
    <property type="entry name" value="F-box_AtFBL13-like"/>
    <property type="match status" value="1"/>
</dbReference>
<dbReference type="InterPro" id="IPR001810">
    <property type="entry name" value="F-box_dom"/>
</dbReference>
<dbReference type="Proteomes" id="UP001154282">
    <property type="component" value="Unassembled WGS sequence"/>
</dbReference>
<organism evidence="3 4">
    <name type="scientific">Linum tenue</name>
    <dbReference type="NCBI Taxonomy" id="586396"/>
    <lineage>
        <taxon>Eukaryota</taxon>
        <taxon>Viridiplantae</taxon>
        <taxon>Streptophyta</taxon>
        <taxon>Embryophyta</taxon>
        <taxon>Tracheophyta</taxon>
        <taxon>Spermatophyta</taxon>
        <taxon>Magnoliopsida</taxon>
        <taxon>eudicotyledons</taxon>
        <taxon>Gunneridae</taxon>
        <taxon>Pentapetalae</taxon>
        <taxon>rosids</taxon>
        <taxon>fabids</taxon>
        <taxon>Malpighiales</taxon>
        <taxon>Linaceae</taxon>
        <taxon>Linum</taxon>
    </lineage>
</organism>
<feature type="non-terminal residue" evidence="3">
    <location>
        <position position="1"/>
    </location>
</feature>
<name>A0AAV0NJ85_9ROSI</name>
<dbReference type="InterPro" id="IPR032675">
    <property type="entry name" value="LRR_dom_sf"/>
</dbReference>
<accession>A0AAV0NJ85</accession>
<feature type="compositionally biased region" description="Low complexity" evidence="1">
    <location>
        <begin position="865"/>
        <end position="876"/>
    </location>
</feature>
<protein>
    <recommendedName>
        <fullName evidence="2">F-box domain-containing protein</fullName>
    </recommendedName>
</protein>
<dbReference type="PROSITE" id="PS50181">
    <property type="entry name" value="FBOX"/>
    <property type="match status" value="1"/>
</dbReference>
<dbReference type="InterPro" id="IPR036047">
    <property type="entry name" value="F-box-like_dom_sf"/>
</dbReference>
<feature type="region of interest" description="Disordered" evidence="1">
    <location>
        <begin position="865"/>
        <end position="884"/>
    </location>
</feature>
<dbReference type="Gene3D" id="1.20.1280.50">
    <property type="match status" value="1"/>
</dbReference>
<dbReference type="InterPro" id="IPR053781">
    <property type="entry name" value="F-box_AtFBL13-like"/>
</dbReference>
<reference evidence="3" key="1">
    <citation type="submission" date="2022-08" db="EMBL/GenBank/DDBJ databases">
        <authorList>
            <person name="Gutierrez-Valencia J."/>
        </authorList>
    </citation>
    <scope>NUCLEOTIDE SEQUENCE</scope>
</reference>
<dbReference type="Pfam" id="PF12937">
    <property type="entry name" value="F-box-like"/>
    <property type="match status" value="1"/>
</dbReference>
<dbReference type="SMART" id="SM00256">
    <property type="entry name" value="FBOX"/>
    <property type="match status" value="2"/>
</dbReference>
<evidence type="ECO:0000259" key="2">
    <source>
        <dbReference type="PROSITE" id="PS50181"/>
    </source>
</evidence>
<keyword evidence="4" id="KW-1185">Reference proteome</keyword>
<gene>
    <name evidence="3" type="ORF">LITE_LOCUS33488</name>
</gene>
<evidence type="ECO:0000313" key="4">
    <source>
        <dbReference type="Proteomes" id="UP001154282"/>
    </source>
</evidence>
<dbReference type="SUPFAM" id="SSF52047">
    <property type="entry name" value="RNI-like"/>
    <property type="match status" value="2"/>
</dbReference>
<dbReference type="EMBL" id="CAMGYJ010000008">
    <property type="protein sequence ID" value="CAI0458351.1"/>
    <property type="molecule type" value="Genomic_DNA"/>
</dbReference>
<dbReference type="PANTHER" id="PTHR31639">
    <property type="entry name" value="F-BOX PROTEIN-LIKE"/>
    <property type="match status" value="1"/>
</dbReference>
<dbReference type="Pfam" id="PF24758">
    <property type="entry name" value="LRR_At5g56370"/>
    <property type="match status" value="2"/>
</dbReference>
<comment type="caution">
    <text evidence="3">The sequence shown here is derived from an EMBL/GenBank/DDBJ whole genome shotgun (WGS) entry which is preliminary data.</text>
</comment>
<feature type="domain" description="F-box" evidence="2">
    <location>
        <begin position="47"/>
        <end position="95"/>
    </location>
</feature>
<dbReference type="InterPro" id="IPR055411">
    <property type="entry name" value="LRR_FXL15/At3g58940/PEG3-like"/>
</dbReference>
<evidence type="ECO:0000256" key="1">
    <source>
        <dbReference type="SAM" id="MobiDB-lite"/>
    </source>
</evidence>
<proteinExistence type="predicted"/>